<evidence type="ECO:0000256" key="5">
    <source>
        <dbReference type="PROSITE-ProRule" id="PRU00110"/>
    </source>
</evidence>
<protein>
    <recommendedName>
        <fullName evidence="6">Histidine-containing phosphotransfer protein</fullName>
    </recommendedName>
</protein>
<comment type="caution">
    <text evidence="5">Lacks conserved residue(s) required for the propagation of feature annotation.</text>
</comment>
<evidence type="ECO:0000256" key="1">
    <source>
        <dbReference type="ARBA" id="ARBA00022490"/>
    </source>
</evidence>
<dbReference type="SUPFAM" id="SSF47226">
    <property type="entry name" value="Histidine-containing phosphotransfer domain, HPT domain"/>
    <property type="match status" value="1"/>
</dbReference>
<keyword evidence="1" id="KW-0963">Cytoplasm</keyword>
<comment type="domain">
    <text evidence="6">Histidine-containing phosphotransfer domain (HPt) contains an active histidine that mediates the phosphotransfer.</text>
</comment>
<dbReference type="FunFam" id="1.20.120.160:FF:000001">
    <property type="entry name" value="Histidine-containing phosphotransfer protein 1"/>
    <property type="match status" value="1"/>
</dbReference>
<keyword evidence="2 6" id="KW-0932">Cytokinin signaling pathway</keyword>
<evidence type="ECO:0000256" key="2">
    <source>
        <dbReference type="ARBA" id="ARBA00022864"/>
    </source>
</evidence>
<evidence type="ECO:0000256" key="4">
    <source>
        <dbReference type="ARBA" id="ARBA00023242"/>
    </source>
</evidence>
<name>A0A9J5WT21_SOLCO</name>
<evidence type="ECO:0000259" key="7">
    <source>
        <dbReference type="PROSITE" id="PS50894"/>
    </source>
</evidence>
<dbReference type="AlphaFoldDB" id="A0A9J5WT21"/>
<dbReference type="GO" id="GO:0005829">
    <property type="term" value="C:cytosol"/>
    <property type="evidence" value="ECO:0007669"/>
    <property type="project" value="UniProtKB-SubCell"/>
</dbReference>
<keyword evidence="4" id="KW-0539">Nucleus</keyword>
<proteinExistence type="predicted"/>
<dbReference type="Gene3D" id="1.20.120.160">
    <property type="entry name" value="HPT domain"/>
    <property type="match status" value="1"/>
</dbReference>
<dbReference type="GO" id="GO:0009927">
    <property type="term" value="F:histidine phosphotransfer kinase activity"/>
    <property type="evidence" value="ECO:0007669"/>
    <property type="project" value="UniProtKB-UniRule"/>
</dbReference>
<dbReference type="Proteomes" id="UP000824120">
    <property type="component" value="Chromosome 11"/>
</dbReference>
<dbReference type="InterPro" id="IPR036641">
    <property type="entry name" value="HPT_dom_sf"/>
</dbReference>
<dbReference type="GO" id="GO:0000160">
    <property type="term" value="P:phosphorelay signal transduction system"/>
    <property type="evidence" value="ECO:0007669"/>
    <property type="project" value="UniProtKB-UniRule"/>
</dbReference>
<evidence type="ECO:0000313" key="8">
    <source>
        <dbReference type="EMBL" id="KAG5578284.1"/>
    </source>
</evidence>
<dbReference type="InterPro" id="IPR008207">
    <property type="entry name" value="Sig_transdc_His_kin_Hpt_dom"/>
</dbReference>
<gene>
    <name evidence="8" type="ORF">H5410_058418</name>
</gene>
<dbReference type="PROSITE" id="PS50894">
    <property type="entry name" value="HPT"/>
    <property type="match status" value="1"/>
</dbReference>
<accession>A0A9J5WT21</accession>
<comment type="function">
    <text evidence="6">Functions as a two-component phosphorelay mediators between cytokinin sensor histidine kinases and response regulators (B-type ARRs). Plays an important role in propagating cytokinin signal transduction.</text>
</comment>
<dbReference type="OrthoDB" id="1673781at2759"/>
<dbReference type="GO" id="GO:0043424">
    <property type="term" value="F:protein histidine kinase binding"/>
    <property type="evidence" value="ECO:0007669"/>
    <property type="project" value="UniProtKB-UniRule"/>
</dbReference>
<dbReference type="GO" id="GO:0009736">
    <property type="term" value="P:cytokinin-activated signaling pathway"/>
    <property type="evidence" value="ECO:0007669"/>
    <property type="project" value="UniProtKB-KW"/>
</dbReference>
<organism evidence="8 9">
    <name type="scientific">Solanum commersonii</name>
    <name type="common">Commerson's wild potato</name>
    <name type="synonym">Commerson's nightshade</name>
    <dbReference type="NCBI Taxonomy" id="4109"/>
    <lineage>
        <taxon>Eukaryota</taxon>
        <taxon>Viridiplantae</taxon>
        <taxon>Streptophyta</taxon>
        <taxon>Embryophyta</taxon>
        <taxon>Tracheophyta</taxon>
        <taxon>Spermatophyta</taxon>
        <taxon>Magnoliopsida</taxon>
        <taxon>eudicotyledons</taxon>
        <taxon>Gunneridae</taxon>
        <taxon>Pentapetalae</taxon>
        <taxon>asterids</taxon>
        <taxon>lamiids</taxon>
        <taxon>Solanales</taxon>
        <taxon>Solanaceae</taxon>
        <taxon>Solanoideae</taxon>
        <taxon>Solaneae</taxon>
        <taxon>Solanum</taxon>
    </lineage>
</organism>
<dbReference type="PANTHER" id="PTHR28242">
    <property type="entry name" value="PHOSPHORELAY INTERMEDIATE PROTEIN YPD1"/>
    <property type="match status" value="1"/>
</dbReference>
<feature type="non-terminal residue" evidence="8">
    <location>
        <position position="1"/>
    </location>
</feature>
<feature type="domain" description="HPt" evidence="7">
    <location>
        <begin position="25"/>
        <end position="120"/>
    </location>
</feature>
<dbReference type="PANTHER" id="PTHR28242:SF37">
    <property type="entry name" value="HISTIDINE-CONTAINING PHOSPHOTRANSFER PROTEIN"/>
    <property type="match status" value="1"/>
</dbReference>
<evidence type="ECO:0000256" key="6">
    <source>
        <dbReference type="RuleBase" id="RU369004"/>
    </source>
</evidence>
<evidence type="ECO:0000256" key="3">
    <source>
        <dbReference type="ARBA" id="ARBA00023012"/>
    </source>
</evidence>
<comment type="caution">
    <text evidence="8">The sequence shown here is derived from an EMBL/GenBank/DDBJ whole genome shotgun (WGS) entry which is preliminary data.</text>
</comment>
<sequence>MFDCFVQGYLDEQFIHLEELQDDANPNFVEEVVKSYYTDSARYVRNIELALENGPYDFARLDNMMYQLKGSSSSIGARRVKRQCSQFQEYCNAKNIEGCRNIFQEVKQEYDTLKTKLETYFQVSLSNSLKHTKSISLWKDRFTDVESKQQIRSEQAHHHDLPS</sequence>
<comment type="subcellular location">
    <subcellularLocation>
        <location evidence="6">Cytoplasm</location>
        <location evidence="6">Cytosol</location>
    </subcellularLocation>
    <subcellularLocation>
        <location evidence="6">Nucleus</location>
    </subcellularLocation>
</comment>
<reference evidence="8 9" key="1">
    <citation type="submission" date="2020-09" db="EMBL/GenBank/DDBJ databases">
        <title>De no assembly of potato wild relative species, Solanum commersonii.</title>
        <authorList>
            <person name="Cho K."/>
        </authorList>
    </citation>
    <scope>NUCLEOTIDE SEQUENCE [LARGE SCALE GENOMIC DNA]</scope>
    <source>
        <strain evidence="8">LZ3.2</strain>
        <tissue evidence="8">Leaf</tissue>
    </source>
</reference>
<dbReference type="GO" id="GO:0005634">
    <property type="term" value="C:nucleus"/>
    <property type="evidence" value="ECO:0007669"/>
    <property type="project" value="UniProtKB-SubCell"/>
</dbReference>
<evidence type="ECO:0000313" key="9">
    <source>
        <dbReference type="Proteomes" id="UP000824120"/>
    </source>
</evidence>
<keyword evidence="9" id="KW-1185">Reference proteome</keyword>
<dbReference type="InterPro" id="IPR045871">
    <property type="entry name" value="AHP1-5/YPD1"/>
</dbReference>
<dbReference type="EMBL" id="JACXVP010000011">
    <property type="protein sequence ID" value="KAG5578284.1"/>
    <property type="molecule type" value="Genomic_DNA"/>
</dbReference>
<dbReference type="Pfam" id="PF01627">
    <property type="entry name" value="Hpt"/>
    <property type="match status" value="1"/>
</dbReference>
<keyword evidence="3 6" id="KW-0902">Two-component regulatory system</keyword>